<evidence type="ECO:0000256" key="7">
    <source>
        <dbReference type="ARBA" id="ARBA00022840"/>
    </source>
</evidence>
<dbReference type="Pfam" id="PF07730">
    <property type="entry name" value="HisKA_3"/>
    <property type="match status" value="1"/>
</dbReference>
<sequence length="418" mass="45008">MARGSRPGHPSRIRLVCRRFSRIGTVGGGGLVPGYRLHARHSPITSRVTENAEVKIAWTRWLNEPARQRPIAYGAVAVAVTISAVYGAATATMLGYFTWVWLIAPIAVVISRFIPSKRWLILAIAASVVAYCNTTEAVYLVWCVAALVFLSLFEDPAPRPFAGWMAGVLGWFATTVIVDGPNLVPLFATLVGWVAATILRGRVRNAVLAAETDELRTQATWLEQRTNLARELHDVVGHHVTAMVVQAEAGQVAEPEAALRRIADAGRTALQELDALVVHLRDPNAPLSVSAPPRLSDIDELLAVPLRQNGVDVTVEIDPAHGLDEIGTLTLYRVAQEALTNVARHAGARSVWVEVQRLTGQVRLRVSDDGIGPPAAVERGTGLLGINERVTALNGTFELARRPGGGAMIDVLIPVVPA</sequence>
<evidence type="ECO:0000256" key="9">
    <source>
        <dbReference type="SAM" id="Phobius"/>
    </source>
</evidence>
<dbReference type="PANTHER" id="PTHR24421:SF10">
    <property type="entry name" value="NITRATE_NITRITE SENSOR PROTEIN NARQ"/>
    <property type="match status" value="1"/>
</dbReference>
<name>A0A3A5HAT0_9ACTN</name>
<dbReference type="SUPFAM" id="SSF55874">
    <property type="entry name" value="ATPase domain of HSP90 chaperone/DNA topoisomerase II/histidine kinase"/>
    <property type="match status" value="1"/>
</dbReference>
<dbReference type="GO" id="GO:0000155">
    <property type="term" value="F:phosphorelay sensor kinase activity"/>
    <property type="evidence" value="ECO:0007669"/>
    <property type="project" value="InterPro"/>
</dbReference>
<feature type="transmembrane region" description="Helical" evidence="9">
    <location>
        <begin position="71"/>
        <end position="89"/>
    </location>
</feature>
<keyword evidence="9" id="KW-0472">Membrane</keyword>
<keyword evidence="7" id="KW-0067">ATP-binding</keyword>
<dbReference type="CDD" id="cd16917">
    <property type="entry name" value="HATPase_UhpB-NarQ-NarX-like"/>
    <property type="match status" value="1"/>
</dbReference>
<keyword evidence="6" id="KW-0418">Kinase</keyword>
<dbReference type="GO" id="GO:0016020">
    <property type="term" value="C:membrane"/>
    <property type="evidence" value="ECO:0007669"/>
    <property type="project" value="InterPro"/>
</dbReference>
<evidence type="ECO:0000256" key="3">
    <source>
        <dbReference type="ARBA" id="ARBA00022553"/>
    </source>
</evidence>
<dbReference type="GO" id="GO:0046983">
    <property type="term" value="F:protein dimerization activity"/>
    <property type="evidence" value="ECO:0007669"/>
    <property type="project" value="InterPro"/>
</dbReference>
<dbReference type="GO" id="GO:0005524">
    <property type="term" value="F:ATP binding"/>
    <property type="evidence" value="ECO:0007669"/>
    <property type="project" value="UniProtKB-KW"/>
</dbReference>
<keyword evidence="3" id="KW-0597">Phosphoprotein</keyword>
<dbReference type="InterPro" id="IPR036890">
    <property type="entry name" value="HATPase_C_sf"/>
</dbReference>
<protein>
    <recommendedName>
        <fullName evidence="2">histidine kinase</fullName>
        <ecNumber evidence="2">2.7.13.3</ecNumber>
    </recommendedName>
</protein>
<evidence type="ECO:0000256" key="4">
    <source>
        <dbReference type="ARBA" id="ARBA00022679"/>
    </source>
</evidence>
<dbReference type="OrthoDB" id="5241784at2"/>
<evidence type="ECO:0000256" key="5">
    <source>
        <dbReference type="ARBA" id="ARBA00022741"/>
    </source>
</evidence>
<dbReference type="AlphaFoldDB" id="A0A3A5HAT0"/>
<dbReference type="Gene3D" id="3.30.565.10">
    <property type="entry name" value="Histidine kinase-like ATPase, C-terminal domain"/>
    <property type="match status" value="1"/>
</dbReference>
<evidence type="ECO:0000256" key="1">
    <source>
        <dbReference type="ARBA" id="ARBA00000085"/>
    </source>
</evidence>
<feature type="domain" description="Histidine kinase/HSP90-like ATPase" evidence="10">
    <location>
        <begin position="326"/>
        <end position="417"/>
    </location>
</feature>
<keyword evidence="5" id="KW-0547">Nucleotide-binding</keyword>
<dbReference type="Gene3D" id="1.20.5.1930">
    <property type="match status" value="1"/>
</dbReference>
<evidence type="ECO:0000259" key="10">
    <source>
        <dbReference type="SMART" id="SM00387"/>
    </source>
</evidence>
<dbReference type="InterPro" id="IPR050482">
    <property type="entry name" value="Sensor_HK_TwoCompSys"/>
</dbReference>
<dbReference type="SMART" id="SM00387">
    <property type="entry name" value="HATPase_c"/>
    <property type="match status" value="1"/>
</dbReference>
<dbReference type="PANTHER" id="PTHR24421">
    <property type="entry name" value="NITRATE/NITRITE SENSOR PROTEIN NARX-RELATED"/>
    <property type="match status" value="1"/>
</dbReference>
<reference evidence="12" key="1">
    <citation type="submission" date="2018-09" db="EMBL/GenBank/DDBJ databases">
        <authorList>
            <person name="Zhu H."/>
        </authorList>
    </citation>
    <scope>NUCLEOTIDE SEQUENCE [LARGE SCALE GENOMIC DNA]</scope>
    <source>
        <strain evidence="12">K1W22B-1</strain>
    </source>
</reference>
<evidence type="ECO:0000256" key="8">
    <source>
        <dbReference type="ARBA" id="ARBA00023012"/>
    </source>
</evidence>
<accession>A0A3A5HAT0</accession>
<keyword evidence="9" id="KW-1133">Transmembrane helix</keyword>
<organism evidence="11 12">
    <name type="scientific">Nocardioides cavernaquae</name>
    <dbReference type="NCBI Taxonomy" id="2321396"/>
    <lineage>
        <taxon>Bacteria</taxon>
        <taxon>Bacillati</taxon>
        <taxon>Actinomycetota</taxon>
        <taxon>Actinomycetes</taxon>
        <taxon>Propionibacteriales</taxon>
        <taxon>Nocardioidaceae</taxon>
        <taxon>Nocardioides</taxon>
    </lineage>
</organism>
<feature type="transmembrane region" description="Helical" evidence="9">
    <location>
        <begin position="184"/>
        <end position="201"/>
    </location>
</feature>
<dbReference type="Proteomes" id="UP000276542">
    <property type="component" value="Unassembled WGS sequence"/>
</dbReference>
<evidence type="ECO:0000313" key="12">
    <source>
        <dbReference type="Proteomes" id="UP000276542"/>
    </source>
</evidence>
<proteinExistence type="predicted"/>
<evidence type="ECO:0000313" key="11">
    <source>
        <dbReference type="EMBL" id="RJS46968.1"/>
    </source>
</evidence>
<keyword evidence="9" id="KW-0812">Transmembrane</keyword>
<feature type="transmembrane region" description="Helical" evidence="9">
    <location>
        <begin position="120"/>
        <end position="149"/>
    </location>
</feature>
<comment type="catalytic activity">
    <reaction evidence="1">
        <text>ATP + protein L-histidine = ADP + protein N-phospho-L-histidine.</text>
        <dbReference type="EC" id="2.7.13.3"/>
    </reaction>
</comment>
<dbReference type="EC" id="2.7.13.3" evidence="2"/>
<gene>
    <name evidence="11" type="ORF">D4739_12595</name>
</gene>
<keyword evidence="12" id="KW-1185">Reference proteome</keyword>
<feature type="transmembrane region" description="Helical" evidence="9">
    <location>
        <begin position="96"/>
        <end position="114"/>
    </location>
</feature>
<evidence type="ECO:0000256" key="6">
    <source>
        <dbReference type="ARBA" id="ARBA00022777"/>
    </source>
</evidence>
<keyword evidence="4" id="KW-0808">Transferase</keyword>
<dbReference type="InterPro" id="IPR011712">
    <property type="entry name" value="Sig_transdc_His_kin_sub3_dim/P"/>
</dbReference>
<comment type="caution">
    <text evidence="11">The sequence shown here is derived from an EMBL/GenBank/DDBJ whole genome shotgun (WGS) entry which is preliminary data.</text>
</comment>
<dbReference type="InterPro" id="IPR003594">
    <property type="entry name" value="HATPase_dom"/>
</dbReference>
<evidence type="ECO:0000256" key="2">
    <source>
        <dbReference type="ARBA" id="ARBA00012438"/>
    </source>
</evidence>
<dbReference type="EMBL" id="QYRP01000002">
    <property type="protein sequence ID" value="RJS46968.1"/>
    <property type="molecule type" value="Genomic_DNA"/>
</dbReference>
<keyword evidence="8" id="KW-0902">Two-component regulatory system</keyword>
<dbReference type="Pfam" id="PF02518">
    <property type="entry name" value="HATPase_c"/>
    <property type="match status" value="1"/>
</dbReference>